<accession>A0ABQ9XKS2</accession>
<organism evidence="1 2">
    <name type="scientific">Blattamonas nauphoetae</name>
    <dbReference type="NCBI Taxonomy" id="2049346"/>
    <lineage>
        <taxon>Eukaryota</taxon>
        <taxon>Metamonada</taxon>
        <taxon>Preaxostyla</taxon>
        <taxon>Oxymonadida</taxon>
        <taxon>Blattamonas</taxon>
    </lineage>
</organism>
<dbReference type="Proteomes" id="UP001281761">
    <property type="component" value="Unassembled WGS sequence"/>
</dbReference>
<evidence type="ECO:0000313" key="1">
    <source>
        <dbReference type="EMBL" id="KAK2950861.1"/>
    </source>
</evidence>
<dbReference type="EMBL" id="JARBJD010000128">
    <property type="protein sequence ID" value="KAK2950861.1"/>
    <property type="molecule type" value="Genomic_DNA"/>
</dbReference>
<name>A0ABQ9XKS2_9EUKA</name>
<keyword evidence="2" id="KW-1185">Reference proteome</keyword>
<reference evidence="1 2" key="1">
    <citation type="journal article" date="2022" name="bioRxiv">
        <title>Genomics of Preaxostyla Flagellates Illuminates Evolutionary Transitions and the Path Towards Mitochondrial Loss.</title>
        <authorList>
            <person name="Novak L.V.F."/>
            <person name="Treitli S.C."/>
            <person name="Pyrih J."/>
            <person name="Halakuc P."/>
            <person name="Pipaliya S.V."/>
            <person name="Vacek V."/>
            <person name="Brzon O."/>
            <person name="Soukal P."/>
            <person name="Eme L."/>
            <person name="Dacks J.B."/>
            <person name="Karnkowska A."/>
            <person name="Elias M."/>
            <person name="Hampl V."/>
        </authorList>
    </citation>
    <scope>NUCLEOTIDE SEQUENCE [LARGE SCALE GENOMIC DNA]</scope>
    <source>
        <strain evidence="1">NAU3</strain>
        <tissue evidence="1">Gut</tissue>
    </source>
</reference>
<proteinExistence type="predicted"/>
<comment type="caution">
    <text evidence="1">The sequence shown here is derived from an EMBL/GenBank/DDBJ whole genome shotgun (WGS) entry which is preliminary data.</text>
</comment>
<sequence>MKRKDEEQVVELVVDRLTLKLQSLPRVEITFPNDQLILKPLDELETMLRIAEEEFWDTLQPFITQEIRRVLDGRSHAFFPLHRCGVRQQSLAGVEEQRKKVGLKSEDVNLRTAHPTRER</sequence>
<evidence type="ECO:0000313" key="2">
    <source>
        <dbReference type="Proteomes" id="UP001281761"/>
    </source>
</evidence>
<protein>
    <submittedName>
        <fullName evidence="1">Uncharacterized protein</fullName>
    </submittedName>
</protein>
<gene>
    <name evidence="1" type="ORF">BLNAU_14163</name>
</gene>